<evidence type="ECO:0000313" key="2">
    <source>
        <dbReference type="EMBL" id="TYP58749.1"/>
    </source>
</evidence>
<gene>
    <name evidence="2" type="ORF">LZ11_00204</name>
</gene>
<proteinExistence type="predicted"/>
<accession>A0A5S5AZK4</accession>
<sequence length="465" mass="51771">MGIVGCYLMPHPPIMIPEVGKDEARKVNTSIEAAHEVGREIRDLKPDTLVLISPHGPIFQDAVCIYDFPLKGSFASFGAPEVRLEFESDEELKKEILERAGRTGVPAVKSSSVRLSRYGVKEELDHGVLVPLYFITQYAKGFKLLPLAFGMLPYEDLYAFGRVIRESAGALGKRVVVVASGDLSHRLTPGAPAGYSPQGRVFDEKLVSILESFDIGALYGLDPVLAKKAGECGLRSIWIMLGALDGFSVDSRVLSYEGPFGVGYCVARFRPEGEGKSWLERLYNRRAEKIKMRREKEDSYVKLARRSLETYVKTGRVMDVPGNLPREMLEQRAGVFVSIKKHGQLRGCIGTIMPTRRNIAEEIIKNAISAGCEDPRFFPVEPEELPELTYSVDVLTPPEPIDSPDKLDPKKYGVIVKRGNRTGLLLPDLEGIDTVEEQINIALRKAGIRPGEGYELFRFEVIRHH</sequence>
<keyword evidence="3" id="KW-1185">Reference proteome</keyword>
<protein>
    <submittedName>
        <fullName evidence="2">Uncharacterized protein (TIGR00296 family)/AmmeMemoRadiSam system protein A/AmmeMemoRadiSam system protein B</fullName>
    </submittedName>
</protein>
<dbReference type="SUPFAM" id="SSF53213">
    <property type="entry name" value="LigB-like"/>
    <property type="match status" value="1"/>
</dbReference>
<dbReference type="Pfam" id="PF02900">
    <property type="entry name" value="LigB"/>
    <property type="match status" value="1"/>
</dbReference>
<dbReference type="NCBIfam" id="TIGR04335">
    <property type="entry name" value="AmmeMemoSam_A"/>
    <property type="match status" value="1"/>
</dbReference>
<dbReference type="PANTHER" id="PTHR13016:SF0">
    <property type="entry name" value="AMME SYNDROME CANDIDATE GENE 1 PROTEIN"/>
    <property type="match status" value="1"/>
</dbReference>
<reference evidence="2 3" key="1">
    <citation type="submission" date="2019-07" db="EMBL/GenBank/DDBJ databases">
        <title>Genomic Encyclopedia of Type Strains, Phase I: the one thousand microbial genomes (KMG-I) project.</title>
        <authorList>
            <person name="Kyrpides N."/>
        </authorList>
    </citation>
    <scope>NUCLEOTIDE SEQUENCE [LARGE SCALE GENOMIC DNA]</scope>
    <source>
        <strain evidence="2 3">DSM 16647</strain>
    </source>
</reference>
<dbReference type="PANTHER" id="PTHR13016">
    <property type="entry name" value="AMMECR1 HOMOLOG"/>
    <property type="match status" value="1"/>
</dbReference>
<dbReference type="GO" id="GO:0016702">
    <property type="term" value="F:oxidoreductase activity, acting on single donors with incorporation of molecular oxygen, incorporation of two atoms of oxygen"/>
    <property type="evidence" value="ECO:0007669"/>
    <property type="project" value="UniProtKB-ARBA"/>
</dbReference>
<dbReference type="InterPro" id="IPR027623">
    <property type="entry name" value="AmmeMemoSam_A"/>
</dbReference>
<dbReference type="InterPro" id="IPR023473">
    <property type="entry name" value="AMMECR1"/>
</dbReference>
<name>A0A5S5AZK4_9FIRM</name>
<dbReference type="AlphaFoldDB" id="A0A5S5AZK4"/>
<dbReference type="PROSITE" id="PS51112">
    <property type="entry name" value="AMMECR1"/>
    <property type="match status" value="1"/>
</dbReference>
<dbReference type="OrthoDB" id="159752at2"/>
<feature type="domain" description="AMMECR1" evidence="1">
    <location>
        <begin position="295"/>
        <end position="465"/>
    </location>
</feature>
<dbReference type="CDD" id="cd07951">
    <property type="entry name" value="ED_3B_N_AMMECR1"/>
    <property type="match status" value="1"/>
</dbReference>
<dbReference type="RefSeq" id="WP_148865791.1">
    <property type="nucleotide sequence ID" value="NZ_VNHO01000002.1"/>
</dbReference>
<dbReference type="EMBL" id="VNHO01000002">
    <property type="protein sequence ID" value="TYP58749.1"/>
    <property type="molecule type" value="Genomic_DNA"/>
</dbReference>
<dbReference type="NCBIfam" id="TIGR04336">
    <property type="entry name" value="AmmeMemoSam_B"/>
    <property type="match status" value="1"/>
</dbReference>
<dbReference type="Proteomes" id="UP000322294">
    <property type="component" value="Unassembled WGS sequence"/>
</dbReference>
<dbReference type="InterPro" id="IPR004183">
    <property type="entry name" value="Xdiol_dOase_suB"/>
</dbReference>
<dbReference type="Gene3D" id="3.30.700.20">
    <property type="entry name" value="Hypothetical protein ph0010, domain 1"/>
    <property type="match status" value="1"/>
</dbReference>
<dbReference type="NCBIfam" id="TIGR00296">
    <property type="entry name" value="TIGR00296 family protein"/>
    <property type="match status" value="1"/>
</dbReference>
<comment type="caution">
    <text evidence="2">The sequence shown here is derived from an EMBL/GenBank/DDBJ whole genome shotgun (WGS) entry which is preliminary data.</text>
</comment>
<evidence type="ECO:0000259" key="1">
    <source>
        <dbReference type="PROSITE" id="PS51112"/>
    </source>
</evidence>
<dbReference type="InterPro" id="IPR036071">
    <property type="entry name" value="AMMECR1_dom_sf"/>
</dbReference>
<dbReference type="Pfam" id="PF01871">
    <property type="entry name" value="AMMECR1"/>
    <property type="match status" value="1"/>
</dbReference>
<evidence type="ECO:0000313" key="3">
    <source>
        <dbReference type="Proteomes" id="UP000322294"/>
    </source>
</evidence>
<dbReference type="Gene3D" id="3.40.830.10">
    <property type="entry name" value="LigB-like"/>
    <property type="match status" value="1"/>
</dbReference>
<dbReference type="GO" id="GO:0008198">
    <property type="term" value="F:ferrous iron binding"/>
    <property type="evidence" value="ECO:0007669"/>
    <property type="project" value="InterPro"/>
</dbReference>
<organism evidence="2 3">
    <name type="scientific">Thermosediminibacter litoriperuensis</name>
    <dbReference type="NCBI Taxonomy" id="291989"/>
    <lineage>
        <taxon>Bacteria</taxon>
        <taxon>Bacillati</taxon>
        <taxon>Bacillota</taxon>
        <taxon>Clostridia</taxon>
        <taxon>Thermosediminibacterales</taxon>
        <taxon>Thermosediminibacteraceae</taxon>
        <taxon>Thermosediminibacter</taxon>
    </lineage>
</organism>
<dbReference type="InterPro" id="IPR027485">
    <property type="entry name" value="AMMECR1_N"/>
</dbReference>
<dbReference type="InterPro" id="IPR002733">
    <property type="entry name" value="AMMECR1_domain"/>
</dbReference>
<dbReference type="SUPFAM" id="SSF143447">
    <property type="entry name" value="AMMECR1-like"/>
    <property type="match status" value="1"/>
</dbReference>